<gene>
    <name evidence="2" type="ORF">C7377_1330</name>
</gene>
<dbReference type="AlphaFoldDB" id="A0A7L4UPA0"/>
<dbReference type="CDD" id="cd00371">
    <property type="entry name" value="HMA"/>
    <property type="match status" value="1"/>
</dbReference>
<dbReference type="EMBL" id="QENZ01000004">
    <property type="protein sequence ID" value="PVX51000.1"/>
    <property type="molecule type" value="Genomic_DNA"/>
</dbReference>
<proteinExistence type="predicted"/>
<evidence type="ECO:0000313" key="3">
    <source>
        <dbReference type="Proteomes" id="UP000251835"/>
    </source>
</evidence>
<feature type="domain" description="HMA" evidence="1">
    <location>
        <begin position="1"/>
        <end position="66"/>
    </location>
</feature>
<dbReference type="SUPFAM" id="SSF55008">
    <property type="entry name" value="HMA, heavy metal-associated domain"/>
    <property type="match status" value="1"/>
</dbReference>
<dbReference type="RefSeq" id="WP_116496544.1">
    <property type="nucleotide sequence ID" value="NZ_QENZ01000004.1"/>
</dbReference>
<dbReference type="InterPro" id="IPR036163">
    <property type="entry name" value="HMA_dom_sf"/>
</dbReference>
<protein>
    <submittedName>
        <fullName evidence="2">Copper chaperone CopZ</fullName>
    </submittedName>
</protein>
<dbReference type="GO" id="GO:0046872">
    <property type="term" value="F:metal ion binding"/>
    <property type="evidence" value="ECO:0007669"/>
    <property type="project" value="InterPro"/>
</dbReference>
<evidence type="ECO:0000259" key="1">
    <source>
        <dbReference type="PROSITE" id="PS50846"/>
    </source>
</evidence>
<name>A0A7L4UPA0_BALHA</name>
<dbReference type="Gene3D" id="3.30.70.100">
    <property type="match status" value="1"/>
</dbReference>
<dbReference type="PROSITE" id="PS50846">
    <property type="entry name" value="HMA_2"/>
    <property type="match status" value="1"/>
</dbReference>
<dbReference type="OrthoDB" id="677920at2"/>
<keyword evidence="3" id="KW-1185">Reference proteome</keyword>
<reference evidence="2 3" key="1">
    <citation type="submission" date="2018-05" db="EMBL/GenBank/DDBJ databases">
        <title>Genomic Encyclopedia of Type Strains, Phase IV (KMG-IV): sequencing the most valuable type-strain genomes for metagenomic binning, comparative biology and taxonomic classification.</title>
        <authorList>
            <person name="Goeker M."/>
        </authorList>
    </citation>
    <scope>NUCLEOTIDE SEQUENCE [LARGE SCALE GENOMIC DNA]</scope>
    <source>
        <strain evidence="2 3">DSM 28579</strain>
    </source>
</reference>
<organism evidence="2 3">
    <name type="scientific">Balneicella halophila</name>
    <dbReference type="NCBI Taxonomy" id="1537566"/>
    <lineage>
        <taxon>Bacteria</taxon>
        <taxon>Pseudomonadati</taxon>
        <taxon>Bacteroidota</taxon>
        <taxon>Bacteroidia</taxon>
        <taxon>Bacteroidales</taxon>
        <taxon>Balneicellaceae</taxon>
        <taxon>Balneicella</taxon>
    </lineage>
</organism>
<dbReference type="Proteomes" id="UP000251835">
    <property type="component" value="Unassembled WGS sequence"/>
</dbReference>
<accession>A0A7L4UPA0</accession>
<comment type="caution">
    <text evidence="2">The sequence shown here is derived from an EMBL/GenBank/DDBJ whole genome shotgun (WGS) entry which is preliminary data.</text>
</comment>
<sequence>MTTDFNIEILACVTCNNAILQDLGSLQGVFGATIDRINGKISIIHTDEISRDSLKEKLSGLGFKIIED</sequence>
<evidence type="ECO:0000313" key="2">
    <source>
        <dbReference type="EMBL" id="PVX51000.1"/>
    </source>
</evidence>
<dbReference type="InterPro" id="IPR006121">
    <property type="entry name" value="HMA_dom"/>
</dbReference>